<dbReference type="Proteomes" id="UP000830401">
    <property type="component" value="Plasmid unnamed5"/>
</dbReference>
<dbReference type="RefSeq" id="WP_245127344.1">
    <property type="nucleotide sequence ID" value="NZ_CP095066.1"/>
</dbReference>
<organism evidence="1 2">
    <name type="scientific">Hymenobacter volaticus</name>
    <dbReference type="NCBI Taxonomy" id="2932254"/>
    <lineage>
        <taxon>Bacteria</taxon>
        <taxon>Pseudomonadati</taxon>
        <taxon>Bacteroidota</taxon>
        <taxon>Cytophagia</taxon>
        <taxon>Cytophagales</taxon>
        <taxon>Hymenobacteraceae</taxon>
        <taxon>Hymenobacter</taxon>
    </lineage>
</organism>
<name>A0ABY4GFH4_9BACT</name>
<geneLocation type="plasmid" evidence="1 2">
    <name>unnamed5</name>
</geneLocation>
<reference evidence="1" key="1">
    <citation type="submission" date="2022-04" db="EMBL/GenBank/DDBJ databases">
        <title>Hymenobacter sp. isolated from the air.</title>
        <authorList>
            <person name="Won M."/>
            <person name="Lee C.-M."/>
            <person name="Woen H.-Y."/>
            <person name="Kwon S.-W."/>
        </authorList>
    </citation>
    <scope>NUCLEOTIDE SEQUENCE</scope>
    <source>
        <strain evidence="1">5420S-77</strain>
        <plasmid evidence="1">unnamed5</plasmid>
    </source>
</reference>
<keyword evidence="1" id="KW-0614">Plasmid</keyword>
<evidence type="ECO:0000313" key="2">
    <source>
        <dbReference type="Proteomes" id="UP000830401"/>
    </source>
</evidence>
<protein>
    <submittedName>
        <fullName evidence="1">STAS/SEC14 domain-containing protein</fullName>
    </submittedName>
</protein>
<sequence length="139" mass="16007">MHTELRNASGRVYLTIKYDLDNQWVYNNWLGPQTYVGILAGANECLHPLWENACPYLLNDNRLVVGQWSHVLEWLVRDWAPRAIAQGLTHFAHVVSADALAAHSAQALHLQIGKRFHMRLFDELEPAQAWLRAAQWQAR</sequence>
<keyword evidence="2" id="KW-1185">Reference proteome</keyword>
<proteinExistence type="predicted"/>
<accession>A0ABY4GFH4</accession>
<evidence type="ECO:0000313" key="1">
    <source>
        <dbReference type="EMBL" id="UOQ69526.1"/>
    </source>
</evidence>
<gene>
    <name evidence="1" type="ORF">MUN86_28205</name>
</gene>
<dbReference type="EMBL" id="CP095066">
    <property type="protein sequence ID" value="UOQ69526.1"/>
    <property type="molecule type" value="Genomic_DNA"/>
</dbReference>